<evidence type="ECO:0000256" key="2">
    <source>
        <dbReference type="SAM" id="Phobius"/>
    </source>
</evidence>
<sequence>MLNISENSISKFVKLSEYKSHKYLKNKDTQKKRFYYGIAIVIMLLITFFVPWTQNIKGKGYVTTLLPEQRPQPIQSIISGRLEKWYVREGNYVKKGDTLIYITEVKNDYFDPNLISRTQEQVDAKSESITSYDDKVIALKAQLTSIRESRLLKLEQVRNKIIQTKNKIEIDSIDLNAYKIKYDIAVNQYKRTKELHSQGLKSLSELQEKELKQQEVYAAYLSQQNKLENQKNMLINFKLELSSTEQDYQQKISKTNSDIQSALSAKLEARSNTSKLQNQLSNYQQRQNLYYITSPTNGYITKTIKKGTGQLVKEGTDILTIMPADYDLAVEIYVKPQDLPLLRLGDHSRLQFDGWPAMVISGWPEKSTGIFSGKIFAIDQHISTNGKYRVLIAPDEADKQWPENLRVGTGTYTFVLLKDVPIWYELWRNLNGFPPDFYRANEDHNSGESDVKTKAPIKSVK</sequence>
<organism evidence="3 4">
    <name type="scientific">Wenyingzhuangia fucanilytica</name>
    <dbReference type="NCBI Taxonomy" id="1790137"/>
    <lineage>
        <taxon>Bacteria</taxon>
        <taxon>Pseudomonadati</taxon>
        <taxon>Bacteroidota</taxon>
        <taxon>Flavobacteriia</taxon>
        <taxon>Flavobacteriales</taxon>
        <taxon>Flavobacteriaceae</taxon>
        <taxon>Wenyingzhuangia</taxon>
    </lineage>
</organism>
<evidence type="ECO:0000313" key="4">
    <source>
        <dbReference type="Proteomes" id="UP000092967"/>
    </source>
</evidence>
<dbReference type="InterPro" id="IPR011053">
    <property type="entry name" value="Single_hybrid_motif"/>
</dbReference>
<keyword evidence="2" id="KW-0812">Transmembrane</keyword>
<gene>
    <name evidence="3" type="ORF">AXE80_09215</name>
</gene>
<keyword evidence="4" id="KW-1185">Reference proteome</keyword>
<dbReference type="RefSeq" id="WP_068826575.1">
    <property type="nucleotide sequence ID" value="NZ_CP014224.1"/>
</dbReference>
<evidence type="ECO:0000256" key="1">
    <source>
        <dbReference type="SAM" id="Coils"/>
    </source>
</evidence>
<dbReference type="InterPro" id="IPR050739">
    <property type="entry name" value="MFP"/>
</dbReference>
<name>A0A1B1Y6S4_9FLAO</name>
<proteinExistence type="predicted"/>
<dbReference type="Gene3D" id="2.40.50.100">
    <property type="match status" value="1"/>
</dbReference>
<dbReference type="SUPFAM" id="SSF51230">
    <property type="entry name" value="Single hybrid motif"/>
    <property type="match status" value="1"/>
</dbReference>
<reference evidence="3 4" key="1">
    <citation type="submission" date="2016-02" db="EMBL/GenBank/DDBJ databases">
        <authorList>
            <person name="Wen L."/>
            <person name="He K."/>
            <person name="Yang H."/>
        </authorList>
    </citation>
    <scope>NUCLEOTIDE SEQUENCE [LARGE SCALE GENOMIC DNA]</scope>
    <source>
        <strain evidence="3 4">CZ1127</strain>
    </source>
</reference>
<dbReference type="EMBL" id="CP014224">
    <property type="protein sequence ID" value="ANW96447.1"/>
    <property type="molecule type" value="Genomic_DNA"/>
</dbReference>
<dbReference type="Proteomes" id="UP000092967">
    <property type="component" value="Chromosome"/>
</dbReference>
<keyword evidence="1" id="KW-0175">Coiled coil</keyword>
<keyword evidence="2" id="KW-1133">Transmembrane helix</keyword>
<dbReference type="STRING" id="1790137.AXE80_09215"/>
<dbReference type="AlphaFoldDB" id="A0A1B1Y6S4"/>
<feature type="transmembrane region" description="Helical" evidence="2">
    <location>
        <begin position="34"/>
        <end position="52"/>
    </location>
</feature>
<keyword evidence="2" id="KW-0472">Membrane</keyword>
<dbReference type="KEGG" id="wfu:AXE80_09215"/>
<accession>A0A1B1Y6S4</accession>
<feature type="coiled-coil region" evidence="1">
    <location>
        <begin position="227"/>
        <end position="286"/>
    </location>
</feature>
<dbReference type="PANTHER" id="PTHR30386">
    <property type="entry name" value="MEMBRANE FUSION SUBUNIT OF EMRAB-TOLC MULTIDRUG EFFLUX PUMP"/>
    <property type="match status" value="1"/>
</dbReference>
<protein>
    <submittedName>
        <fullName evidence="3">Biotin attachment protein</fullName>
    </submittedName>
</protein>
<evidence type="ECO:0000313" key="3">
    <source>
        <dbReference type="EMBL" id="ANW96447.1"/>
    </source>
</evidence>
<dbReference type="OrthoDB" id="9760528at2"/>